<dbReference type="OrthoDB" id="5370830at2759"/>
<protein>
    <submittedName>
        <fullName evidence="2">Uncharacterized protein</fullName>
    </submittedName>
</protein>
<accession>A0A9P8SPS1</accession>
<dbReference type="PANTHER" id="PTHR38850">
    <property type="entry name" value="CERATO-PLATANIN"/>
    <property type="match status" value="1"/>
</dbReference>
<reference evidence="2" key="1">
    <citation type="submission" date="2021-09" db="EMBL/GenBank/DDBJ databases">
        <title>A high-quality genome of the endoparasitic fungus Hirsutella rhossiliensis with a comparison of Hirsutella genomes reveals transposable elements contributing to genome size variation.</title>
        <authorList>
            <person name="Lin R."/>
            <person name="Jiao Y."/>
            <person name="Sun X."/>
            <person name="Ling J."/>
            <person name="Xie B."/>
            <person name="Cheng X."/>
        </authorList>
    </citation>
    <scope>NUCLEOTIDE SEQUENCE</scope>
    <source>
        <strain evidence="2">HR02</strain>
    </source>
</reference>
<dbReference type="Proteomes" id="UP000824596">
    <property type="component" value="Unassembled WGS sequence"/>
</dbReference>
<proteinExistence type="predicted"/>
<gene>
    <name evidence="2" type="ORF">HRG_01138</name>
</gene>
<dbReference type="RefSeq" id="XP_044726009.1">
    <property type="nucleotide sequence ID" value="XM_044859609.1"/>
</dbReference>
<comment type="caution">
    <text evidence="2">The sequence shown here is derived from an EMBL/GenBank/DDBJ whole genome shotgun (WGS) entry which is preliminary data.</text>
</comment>
<dbReference type="EMBL" id="JAIZPD010000001">
    <property type="protein sequence ID" value="KAH0968496.1"/>
    <property type="molecule type" value="Genomic_DNA"/>
</dbReference>
<evidence type="ECO:0000313" key="3">
    <source>
        <dbReference type="Proteomes" id="UP000824596"/>
    </source>
</evidence>
<dbReference type="GeneID" id="68350267"/>
<sequence>MGSLGCKINPDRPLDCDGLWVSLAYGGRQAYLQRLDQSAGAQDIGYDGWNFGMELEHVDASRCSHRLLHPEQGARRPLSAANRIGFLSTCLDRPDSWLATHHALYNTLDPICTLGHDEPCRLDDDAGQQPVCPHVLGEPARLTSTPVYNIRYPTDDRVLAESTDVGAGGGEESGGRSRRFDSMAARA</sequence>
<evidence type="ECO:0000256" key="1">
    <source>
        <dbReference type="SAM" id="MobiDB-lite"/>
    </source>
</evidence>
<dbReference type="AlphaFoldDB" id="A0A9P8SPS1"/>
<keyword evidence="3" id="KW-1185">Reference proteome</keyword>
<dbReference type="PANTHER" id="PTHR38850:SF2">
    <property type="entry name" value="CERATO-PLATANIN"/>
    <property type="match status" value="1"/>
</dbReference>
<organism evidence="2 3">
    <name type="scientific">Hirsutella rhossiliensis</name>
    <dbReference type="NCBI Taxonomy" id="111463"/>
    <lineage>
        <taxon>Eukaryota</taxon>
        <taxon>Fungi</taxon>
        <taxon>Dikarya</taxon>
        <taxon>Ascomycota</taxon>
        <taxon>Pezizomycotina</taxon>
        <taxon>Sordariomycetes</taxon>
        <taxon>Hypocreomycetidae</taxon>
        <taxon>Hypocreales</taxon>
        <taxon>Ophiocordycipitaceae</taxon>
        <taxon>Hirsutella</taxon>
    </lineage>
</organism>
<evidence type="ECO:0000313" key="2">
    <source>
        <dbReference type="EMBL" id="KAH0968496.1"/>
    </source>
</evidence>
<feature type="region of interest" description="Disordered" evidence="1">
    <location>
        <begin position="161"/>
        <end position="187"/>
    </location>
</feature>
<name>A0A9P8SPS1_9HYPO</name>